<evidence type="ECO:0000313" key="1">
    <source>
        <dbReference type="EMBL" id="GAG32031.1"/>
    </source>
</evidence>
<sequence>TMIECYQLNANGVGELSFGNTPGSGLSLPPP</sequence>
<proteinExistence type="predicted"/>
<dbReference type="EMBL" id="BARS01048023">
    <property type="protein sequence ID" value="GAG32031.1"/>
    <property type="molecule type" value="Genomic_DNA"/>
</dbReference>
<reference evidence="1" key="1">
    <citation type="journal article" date="2014" name="Front. Microbiol.">
        <title>High frequency of phylogenetically diverse reductive dehalogenase-homologous genes in deep subseafloor sedimentary metagenomes.</title>
        <authorList>
            <person name="Kawai M."/>
            <person name="Futagami T."/>
            <person name="Toyoda A."/>
            <person name="Takaki Y."/>
            <person name="Nishi S."/>
            <person name="Hori S."/>
            <person name="Arai W."/>
            <person name="Tsubouchi T."/>
            <person name="Morono Y."/>
            <person name="Uchiyama I."/>
            <person name="Ito T."/>
            <person name="Fujiyama A."/>
            <person name="Inagaki F."/>
            <person name="Takami H."/>
        </authorList>
    </citation>
    <scope>NUCLEOTIDE SEQUENCE</scope>
    <source>
        <strain evidence="1">Expedition CK06-06</strain>
    </source>
</reference>
<protein>
    <submittedName>
        <fullName evidence="1">Uncharacterized protein</fullName>
    </submittedName>
</protein>
<feature type="non-terminal residue" evidence="1">
    <location>
        <position position="1"/>
    </location>
</feature>
<name>X0Y5A9_9ZZZZ</name>
<accession>X0Y5A9</accession>
<gene>
    <name evidence="1" type="ORF">S01H1_72054</name>
</gene>
<dbReference type="AlphaFoldDB" id="X0Y5A9"/>
<comment type="caution">
    <text evidence="1">The sequence shown here is derived from an EMBL/GenBank/DDBJ whole genome shotgun (WGS) entry which is preliminary data.</text>
</comment>
<organism evidence="1">
    <name type="scientific">marine sediment metagenome</name>
    <dbReference type="NCBI Taxonomy" id="412755"/>
    <lineage>
        <taxon>unclassified sequences</taxon>
        <taxon>metagenomes</taxon>
        <taxon>ecological metagenomes</taxon>
    </lineage>
</organism>